<dbReference type="Pfam" id="PF25019">
    <property type="entry name" value="LRR_R13L1-DRL21"/>
    <property type="match status" value="1"/>
</dbReference>
<dbReference type="PANTHER" id="PTHR36766">
    <property type="entry name" value="PLANT BROAD-SPECTRUM MILDEW RESISTANCE PROTEIN RPW8"/>
    <property type="match status" value="1"/>
</dbReference>
<dbReference type="Gene3D" id="3.40.50.300">
    <property type="entry name" value="P-loop containing nucleotide triphosphate hydrolases"/>
    <property type="match status" value="1"/>
</dbReference>
<evidence type="ECO:0000256" key="5">
    <source>
        <dbReference type="ARBA" id="ARBA00022821"/>
    </source>
</evidence>
<proteinExistence type="inferred from homology"/>
<comment type="caution">
    <text evidence="12">The sequence shown here is derived from an EMBL/GenBank/DDBJ whole genome shotgun (WGS) entry which is preliminary data.</text>
</comment>
<keyword evidence="4" id="KW-0547">Nucleotide-binding</keyword>
<reference evidence="12 13" key="1">
    <citation type="journal article" date="2022" name="Cell">
        <title>Repeat-based holocentromeres influence genome architecture and karyotype evolution.</title>
        <authorList>
            <person name="Hofstatter P.G."/>
            <person name="Thangavel G."/>
            <person name="Lux T."/>
            <person name="Neumann P."/>
            <person name="Vondrak T."/>
            <person name="Novak P."/>
            <person name="Zhang M."/>
            <person name="Costa L."/>
            <person name="Castellani M."/>
            <person name="Scott A."/>
            <person name="Toegelov H."/>
            <person name="Fuchs J."/>
            <person name="Mata-Sucre Y."/>
            <person name="Dias Y."/>
            <person name="Vanzela A.L.L."/>
            <person name="Huettel B."/>
            <person name="Almeida C.C.S."/>
            <person name="Simkova H."/>
            <person name="Souza G."/>
            <person name="Pedrosa-Harand A."/>
            <person name="Macas J."/>
            <person name="Mayer K.F.X."/>
            <person name="Houben A."/>
            <person name="Marques A."/>
        </authorList>
    </citation>
    <scope>NUCLEOTIDE SEQUENCE [LARGE SCALE GENOMIC DNA]</scope>
    <source>
        <strain evidence="12">RhyTen1mFocal</strain>
    </source>
</reference>
<gene>
    <name evidence="12" type="ORF">LUZ61_016065</name>
</gene>
<dbReference type="GO" id="GO:0005524">
    <property type="term" value="F:ATP binding"/>
    <property type="evidence" value="ECO:0007669"/>
    <property type="project" value="UniProtKB-KW"/>
</dbReference>
<feature type="domain" description="Disease resistance R13L4/SHOC-2-like LRR" evidence="10">
    <location>
        <begin position="600"/>
        <end position="679"/>
    </location>
</feature>
<evidence type="ECO:0000256" key="3">
    <source>
        <dbReference type="ARBA" id="ARBA00022737"/>
    </source>
</evidence>
<keyword evidence="13" id="KW-1185">Reference proteome</keyword>
<dbReference type="InterPro" id="IPR058922">
    <property type="entry name" value="WHD_DRP"/>
</dbReference>
<dbReference type="InterPro" id="IPR036388">
    <property type="entry name" value="WH-like_DNA-bd_sf"/>
</dbReference>
<name>A0AAD5Z4T8_9POAL</name>
<dbReference type="GO" id="GO:0009626">
    <property type="term" value="P:plant-type hypersensitive response"/>
    <property type="evidence" value="ECO:0007669"/>
    <property type="project" value="UniProtKB-ARBA"/>
</dbReference>
<dbReference type="FunFam" id="1.10.10.10:FF:000322">
    <property type="entry name" value="Probable disease resistance protein At1g63360"/>
    <property type="match status" value="1"/>
</dbReference>
<dbReference type="InterPro" id="IPR055414">
    <property type="entry name" value="LRR_R13L4/SHOC2-like"/>
</dbReference>
<keyword evidence="5" id="KW-0611">Plant defense</keyword>
<dbReference type="Gene3D" id="3.80.10.10">
    <property type="entry name" value="Ribonuclease Inhibitor"/>
    <property type="match status" value="4"/>
</dbReference>
<evidence type="ECO:0000259" key="7">
    <source>
        <dbReference type="Pfam" id="PF00931"/>
    </source>
</evidence>
<keyword evidence="6" id="KW-0067">ATP-binding</keyword>
<evidence type="ECO:0000256" key="4">
    <source>
        <dbReference type="ARBA" id="ARBA00022741"/>
    </source>
</evidence>
<evidence type="ECO:0000256" key="2">
    <source>
        <dbReference type="ARBA" id="ARBA00022614"/>
    </source>
</evidence>
<dbReference type="Pfam" id="PF23598">
    <property type="entry name" value="LRR_14"/>
    <property type="match status" value="1"/>
</dbReference>
<dbReference type="GO" id="GO:0042742">
    <property type="term" value="P:defense response to bacterium"/>
    <property type="evidence" value="ECO:0007669"/>
    <property type="project" value="UniProtKB-ARBA"/>
</dbReference>
<dbReference type="Gene3D" id="1.10.10.10">
    <property type="entry name" value="Winged helix-like DNA-binding domain superfamily/Winged helix DNA-binding domain"/>
    <property type="match status" value="1"/>
</dbReference>
<dbReference type="Pfam" id="PF23559">
    <property type="entry name" value="WHD_DRP"/>
    <property type="match status" value="1"/>
</dbReference>
<dbReference type="InterPro" id="IPR042197">
    <property type="entry name" value="Apaf_helical"/>
</dbReference>
<dbReference type="InterPro" id="IPR041118">
    <property type="entry name" value="Rx_N"/>
</dbReference>
<dbReference type="InterPro" id="IPR056789">
    <property type="entry name" value="LRR_R13L1-DRL21"/>
</dbReference>
<accession>A0AAD5Z4T8</accession>
<organism evidence="12 13">
    <name type="scientific">Rhynchospora tenuis</name>
    <dbReference type="NCBI Taxonomy" id="198213"/>
    <lineage>
        <taxon>Eukaryota</taxon>
        <taxon>Viridiplantae</taxon>
        <taxon>Streptophyta</taxon>
        <taxon>Embryophyta</taxon>
        <taxon>Tracheophyta</taxon>
        <taxon>Spermatophyta</taxon>
        <taxon>Magnoliopsida</taxon>
        <taxon>Liliopsida</taxon>
        <taxon>Poales</taxon>
        <taxon>Cyperaceae</taxon>
        <taxon>Cyperoideae</taxon>
        <taxon>Rhynchosporeae</taxon>
        <taxon>Rhynchospora</taxon>
    </lineage>
</organism>
<dbReference type="EMBL" id="JAMRDG010000002">
    <property type="protein sequence ID" value="KAJ3686901.1"/>
    <property type="molecule type" value="Genomic_DNA"/>
</dbReference>
<feature type="domain" description="R13L1/DRL21-like LRR repeat region" evidence="11">
    <location>
        <begin position="943"/>
        <end position="1073"/>
    </location>
</feature>
<feature type="domain" description="NB-ARC" evidence="7">
    <location>
        <begin position="172"/>
        <end position="326"/>
    </location>
</feature>
<keyword evidence="3" id="KW-0677">Repeat</keyword>
<dbReference type="Pfam" id="PF00560">
    <property type="entry name" value="LRR_1"/>
    <property type="match status" value="2"/>
</dbReference>
<evidence type="ECO:0000259" key="9">
    <source>
        <dbReference type="Pfam" id="PF23559"/>
    </source>
</evidence>
<protein>
    <submittedName>
        <fullName evidence="12">Uncharacterized protein</fullName>
    </submittedName>
</protein>
<dbReference type="GO" id="GO:0002758">
    <property type="term" value="P:innate immune response-activating signaling pathway"/>
    <property type="evidence" value="ECO:0007669"/>
    <property type="project" value="UniProtKB-ARBA"/>
</dbReference>
<dbReference type="Proteomes" id="UP001210211">
    <property type="component" value="Unassembled WGS sequence"/>
</dbReference>
<dbReference type="Pfam" id="PF00931">
    <property type="entry name" value="NB-ARC"/>
    <property type="match status" value="1"/>
</dbReference>
<feature type="domain" description="Disease resistance N-terminal" evidence="8">
    <location>
        <begin position="14"/>
        <end position="95"/>
    </location>
</feature>
<comment type="similarity">
    <text evidence="1">Belongs to the disease resistance NB-LRR family.</text>
</comment>
<dbReference type="FunFam" id="3.40.50.300:FF:001091">
    <property type="entry name" value="Probable disease resistance protein At1g61300"/>
    <property type="match status" value="1"/>
</dbReference>
<dbReference type="PRINTS" id="PR00364">
    <property type="entry name" value="DISEASERSIST"/>
</dbReference>
<evidence type="ECO:0000256" key="6">
    <source>
        <dbReference type="ARBA" id="ARBA00022840"/>
    </source>
</evidence>
<evidence type="ECO:0000259" key="11">
    <source>
        <dbReference type="Pfam" id="PF25019"/>
    </source>
</evidence>
<keyword evidence="2" id="KW-0433">Leucine-rich repeat</keyword>
<dbReference type="Gene3D" id="1.10.8.430">
    <property type="entry name" value="Helical domain of apoptotic protease-activating factors"/>
    <property type="match status" value="1"/>
</dbReference>
<dbReference type="Pfam" id="PF18052">
    <property type="entry name" value="Rx_N"/>
    <property type="match status" value="1"/>
</dbReference>
<evidence type="ECO:0000313" key="13">
    <source>
        <dbReference type="Proteomes" id="UP001210211"/>
    </source>
</evidence>
<evidence type="ECO:0000313" key="12">
    <source>
        <dbReference type="EMBL" id="KAJ3686901.1"/>
    </source>
</evidence>
<evidence type="ECO:0000259" key="10">
    <source>
        <dbReference type="Pfam" id="PF23598"/>
    </source>
</evidence>
<dbReference type="Gene3D" id="1.20.5.4130">
    <property type="match status" value="1"/>
</dbReference>
<dbReference type="GO" id="GO:0043531">
    <property type="term" value="F:ADP binding"/>
    <property type="evidence" value="ECO:0007669"/>
    <property type="project" value="InterPro"/>
</dbReference>
<evidence type="ECO:0000256" key="1">
    <source>
        <dbReference type="ARBA" id="ARBA00008894"/>
    </source>
</evidence>
<dbReference type="SUPFAM" id="SSF52540">
    <property type="entry name" value="P-loop containing nucleoside triphosphate hydrolases"/>
    <property type="match status" value="1"/>
</dbReference>
<dbReference type="InterPro" id="IPR032675">
    <property type="entry name" value="LRR_dom_sf"/>
</dbReference>
<dbReference type="SUPFAM" id="SSF52058">
    <property type="entry name" value="L domain-like"/>
    <property type="match status" value="3"/>
</dbReference>
<evidence type="ECO:0000259" key="8">
    <source>
        <dbReference type="Pfam" id="PF18052"/>
    </source>
</evidence>
<dbReference type="InterPro" id="IPR001611">
    <property type="entry name" value="Leu-rich_rpt"/>
</dbReference>
<dbReference type="InterPro" id="IPR002182">
    <property type="entry name" value="NB-ARC"/>
</dbReference>
<sequence length="1438" mass="164740">MVGGGVGELIASAVVKGLTSKLASPLWKEMSLIWNFKDDLDYTEATLSMLQAVLRDAEHRSAKEEAVRLWLQSLKAVAYDLEDFFSRFATDIPRKISYISMVFMAQKMKKLRGKLDKIALWRSKFQFKEETSSHQLDEIRKRQTFSEVDDKRIRGRAREKEIIMRMLLDMHLEEDISFIPIVGIGGLGKTTLAQLVYNDDRVKKVFDLRVWVYVSMEFDLKRIGESITSQIKQERCDFNDLQSVRNSLERILDDKRCLIILDDLWSDDVDELNDLKLMLKGGRKGSKVIITTRSHKVATHIGGRSFHRLELLSEDDCWYLVKERVFGDGEANSNLEEIKGEVAKKCSGVPLAANSLGTILLGGLEAWLPIRNSNTLEFNETDGYPTESKIMQSLMLSYYHMPASLKLCFAYCAIFPKGFEIDKKQLIQQWIALGFIPSTNGNFILQNTAEEFVNHLLWMSFLQYSPLRDKNRRVLCMHDLVHDLARSVARDEVHIVDARKLTGSTLSRYCRYILMINFWDSLAISKVVPKRARSLHFKDCNLLKVPNKILSNSKYLRIINLSDCCNEKLPLSIIELKYLSYLDASYLPIIAFTIPSGSTNKLQYLNLHGCTKLNLLPESIGNLNSLQHLDLSNCTNLQGLPESIGNLVKLQFLDLSSNHELRKLPLSISKLKELLHLNLSDCYNLEILPDFVGNLRKVQFLDISWCLGLQRLTEWIIKLLDLKHLDISNCSHIRLIPELLGNFLKLKNLNLSGCNEIQLLPESIANLRNMLTLRLCDCRGLQILPKSIGDLCKLEILDLSNCSGLHILPESLGNLANLEQLNLSYCHKLEELPKTFGNLRKLRYLNLSSCYGLRVLPELFNNLENLENLDLSYCCSLNELPKMVGSNFKLQKLDLLGCTSLMQSTTGIEKIVNSDMSGIVQRLPQTFECTEIGGGSDCLSSSIVQLGNLNQTQGKLRITHLEKVHRPDDGEKVKLCEKERLRSLQLEWTTYPTRTSESTMMDEIILKTLKPHQNLELLTIDGYSGNKFPSWTMGLTSSLPNLVQIQLCNMAKCEQLPSFEKLPNLEILEIQNMPNIKKVDNNSSGGKHSFRKLRMLVLRDMPNLMEWRIALASKYDGPMFPKLQKIEIKKCPKLQFQPFPPDNANFVIIDSSKLLGSPDNEVPFRPRTSWLYVENCDSYLEWSMLSQLVNVEYLEINMCDELITLPEGIRNLKSLKYLCISSCKNLVKLPEWLDWLSTLRTLWIKKCEHLVDVTIIKKEDDCQSAKIPEDICKRTQSKLHDILPGTEDYSPWELPPKPTNEAPCDNQDIMQDELDETAEHFRFKPSKPREELCDTEETAQDEPDKIMELLQLRPSKPRETPGDCEDTMQDLDETMQHFRFKPLKPRHIQDGGEDTMQAKLEKTEHFQYKPSKRTDEVFCGSGTMQTKIHETGPWNSSD</sequence>
<feature type="domain" description="Disease resistance protein winged helix" evidence="9">
    <location>
        <begin position="414"/>
        <end position="485"/>
    </location>
</feature>
<dbReference type="InterPro" id="IPR027417">
    <property type="entry name" value="P-loop_NTPase"/>
</dbReference>
<dbReference type="Pfam" id="PF13855">
    <property type="entry name" value="LRR_8"/>
    <property type="match status" value="1"/>
</dbReference>
<dbReference type="PANTHER" id="PTHR36766:SF40">
    <property type="entry name" value="DISEASE RESISTANCE PROTEIN RGA3"/>
    <property type="match status" value="1"/>
</dbReference>